<dbReference type="EMBL" id="BAAANF010000006">
    <property type="protein sequence ID" value="GAA1677161.1"/>
    <property type="molecule type" value="Genomic_DNA"/>
</dbReference>
<sequence length="58" mass="5978">MSRTKKSGSTAHRASNASTSPGSDPTVMAVRNRADESPALNTPTNLSTALTVITSCTQ</sequence>
<protein>
    <submittedName>
        <fullName evidence="2">Uncharacterized protein</fullName>
    </submittedName>
</protein>
<keyword evidence="3" id="KW-1185">Reference proteome</keyword>
<dbReference type="Proteomes" id="UP001500280">
    <property type="component" value="Unassembled WGS sequence"/>
</dbReference>
<accession>A0ABN2GUS5</accession>
<evidence type="ECO:0000256" key="1">
    <source>
        <dbReference type="SAM" id="MobiDB-lite"/>
    </source>
</evidence>
<comment type="caution">
    <text evidence="2">The sequence shown here is derived from an EMBL/GenBank/DDBJ whole genome shotgun (WGS) entry which is preliminary data.</text>
</comment>
<evidence type="ECO:0000313" key="2">
    <source>
        <dbReference type="EMBL" id="GAA1677161.1"/>
    </source>
</evidence>
<name>A0ABN2GUS5_9ACTN</name>
<gene>
    <name evidence="2" type="ORF">GCM10009745_20650</name>
</gene>
<evidence type="ECO:0000313" key="3">
    <source>
        <dbReference type="Proteomes" id="UP001500280"/>
    </source>
</evidence>
<reference evidence="2 3" key="1">
    <citation type="journal article" date="2019" name="Int. J. Syst. Evol. Microbiol.">
        <title>The Global Catalogue of Microorganisms (GCM) 10K type strain sequencing project: providing services to taxonomists for standard genome sequencing and annotation.</title>
        <authorList>
            <consortium name="The Broad Institute Genomics Platform"/>
            <consortium name="The Broad Institute Genome Sequencing Center for Infectious Disease"/>
            <person name="Wu L."/>
            <person name="Ma J."/>
        </authorList>
    </citation>
    <scope>NUCLEOTIDE SEQUENCE [LARGE SCALE GENOMIC DNA]</scope>
    <source>
        <strain evidence="2 3">JCM 14307</strain>
    </source>
</reference>
<feature type="compositionally biased region" description="Polar residues" evidence="1">
    <location>
        <begin position="7"/>
        <end position="23"/>
    </location>
</feature>
<organism evidence="2 3">
    <name type="scientific">Kribbella yunnanensis</name>
    <dbReference type="NCBI Taxonomy" id="190194"/>
    <lineage>
        <taxon>Bacteria</taxon>
        <taxon>Bacillati</taxon>
        <taxon>Actinomycetota</taxon>
        <taxon>Actinomycetes</taxon>
        <taxon>Propionibacteriales</taxon>
        <taxon>Kribbellaceae</taxon>
        <taxon>Kribbella</taxon>
    </lineage>
</organism>
<feature type="region of interest" description="Disordered" evidence="1">
    <location>
        <begin position="1"/>
        <end position="43"/>
    </location>
</feature>
<proteinExistence type="predicted"/>